<gene>
    <name evidence="3" type="ORF">GGD90_000637</name>
</gene>
<dbReference type="Proteomes" id="UP000587070">
    <property type="component" value="Unassembled WGS sequence"/>
</dbReference>
<feature type="compositionally biased region" description="Basic and acidic residues" evidence="1">
    <location>
        <begin position="47"/>
        <end position="65"/>
    </location>
</feature>
<dbReference type="AlphaFoldDB" id="A0A840G5L2"/>
<name>A0A840G5L2_RHOTE</name>
<keyword evidence="2" id="KW-0732">Signal</keyword>
<feature type="signal peptide" evidence="2">
    <location>
        <begin position="1"/>
        <end position="26"/>
    </location>
</feature>
<sequence length="65" mass="6789">MISSRKALGAAMFASAVLLLASGCQKQEGPVERAGKQVDNAVTKSGEQIEKAGEAIKESARDARK</sequence>
<accession>A0A840G5L2</accession>
<evidence type="ECO:0000313" key="3">
    <source>
        <dbReference type="EMBL" id="MBB4246280.1"/>
    </source>
</evidence>
<organism evidence="3 4">
    <name type="scientific">Rhodocyclus tenuis</name>
    <name type="common">Rhodospirillum tenue</name>
    <dbReference type="NCBI Taxonomy" id="1066"/>
    <lineage>
        <taxon>Bacteria</taxon>
        <taxon>Pseudomonadati</taxon>
        <taxon>Pseudomonadota</taxon>
        <taxon>Betaproteobacteria</taxon>
        <taxon>Rhodocyclales</taxon>
        <taxon>Rhodocyclaceae</taxon>
        <taxon>Rhodocyclus</taxon>
    </lineage>
</organism>
<comment type="caution">
    <text evidence="3">The sequence shown here is derived from an EMBL/GenBank/DDBJ whole genome shotgun (WGS) entry which is preliminary data.</text>
</comment>
<dbReference type="OrthoDB" id="8550138at2"/>
<evidence type="ECO:0000256" key="2">
    <source>
        <dbReference type="SAM" id="SignalP"/>
    </source>
</evidence>
<protein>
    <submittedName>
        <fullName evidence="3">Uncharacterized protein</fullName>
    </submittedName>
</protein>
<dbReference type="EMBL" id="JACIGE010000002">
    <property type="protein sequence ID" value="MBB4246280.1"/>
    <property type="molecule type" value="Genomic_DNA"/>
</dbReference>
<keyword evidence="4" id="KW-1185">Reference proteome</keyword>
<evidence type="ECO:0000256" key="1">
    <source>
        <dbReference type="SAM" id="MobiDB-lite"/>
    </source>
</evidence>
<dbReference type="PROSITE" id="PS51257">
    <property type="entry name" value="PROKAR_LIPOPROTEIN"/>
    <property type="match status" value="1"/>
</dbReference>
<dbReference type="RefSeq" id="WP_153115826.1">
    <property type="nucleotide sequence ID" value="NZ_JACIGE010000002.1"/>
</dbReference>
<feature type="region of interest" description="Disordered" evidence="1">
    <location>
        <begin position="42"/>
        <end position="65"/>
    </location>
</feature>
<feature type="chain" id="PRO_5032415692" evidence="2">
    <location>
        <begin position="27"/>
        <end position="65"/>
    </location>
</feature>
<evidence type="ECO:0000313" key="4">
    <source>
        <dbReference type="Proteomes" id="UP000587070"/>
    </source>
</evidence>
<proteinExistence type="predicted"/>
<reference evidence="3 4" key="1">
    <citation type="submission" date="2020-08" db="EMBL/GenBank/DDBJ databases">
        <title>Genome sequencing of Purple Non-Sulfur Bacteria from various extreme environments.</title>
        <authorList>
            <person name="Mayer M."/>
        </authorList>
    </citation>
    <scope>NUCLEOTIDE SEQUENCE [LARGE SCALE GENOMIC DNA]</scope>
    <source>
        <strain evidence="3 4">2761</strain>
    </source>
</reference>